<reference evidence="2 3" key="1">
    <citation type="submission" date="2019-03" db="EMBL/GenBank/DDBJ databases">
        <title>Freshwater and sediment microbial communities from various areas in North America, analyzing microbe dynamics in response to fracking.</title>
        <authorList>
            <person name="Lamendella R."/>
        </authorList>
    </citation>
    <scope>NUCLEOTIDE SEQUENCE [LARGE SCALE GENOMIC DNA]</scope>
    <source>
        <strain evidence="2 3">1_TX</strain>
    </source>
</reference>
<evidence type="ECO:0000259" key="1">
    <source>
        <dbReference type="Pfam" id="PF14261"/>
    </source>
</evidence>
<proteinExistence type="predicted"/>
<keyword evidence="3" id="KW-1185">Reference proteome</keyword>
<dbReference type="InterPro" id="IPR025587">
    <property type="entry name" value="DUF4351"/>
</dbReference>
<dbReference type="AlphaFoldDB" id="A0A4R6HNF7"/>
<dbReference type="Pfam" id="PF14261">
    <property type="entry name" value="DUF4351"/>
    <property type="match status" value="1"/>
</dbReference>
<accession>A0A4R6HNF7</accession>
<comment type="caution">
    <text evidence="2">The sequence shown here is derived from an EMBL/GenBank/DDBJ whole genome shotgun (WGS) entry which is preliminary data.</text>
</comment>
<protein>
    <submittedName>
        <fullName evidence="2">Uncharacterized protein DUF4351</fullName>
    </submittedName>
</protein>
<dbReference type="Proteomes" id="UP000295150">
    <property type="component" value="Unassembled WGS sequence"/>
</dbReference>
<evidence type="ECO:0000313" key="2">
    <source>
        <dbReference type="EMBL" id="TDO10523.1"/>
    </source>
</evidence>
<gene>
    <name evidence="2" type="ORF">DFO68_10548</name>
</gene>
<dbReference type="PANTHER" id="PTHR35586:SF1">
    <property type="entry name" value="SLL1691 PROTEIN"/>
    <property type="match status" value="1"/>
</dbReference>
<organism evidence="2 3">
    <name type="scientific">Halomonas ventosae</name>
    <dbReference type="NCBI Taxonomy" id="229007"/>
    <lineage>
        <taxon>Bacteria</taxon>
        <taxon>Pseudomonadati</taxon>
        <taxon>Pseudomonadota</taxon>
        <taxon>Gammaproteobacteria</taxon>
        <taxon>Oceanospirillales</taxon>
        <taxon>Halomonadaceae</taxon>
        <taxon>Halomonas</taxon>
    </lineage>
</organism>
<dbReference type="EMBL" id="SNWH01000005">
    <property type="protein sequence ID" value="TDO10523.1"/>
    <property type="molecule type" value="Genomic_DNA"/>
</dbReference>
<dbReference type="PANTHER" id="PTHR35586">
    <property type="entry name" value="SLL1691 PROTEIN"/>
    <property type="match status" value="1"/>
</dbReference>
<name>A0A4R6HNF7_9GAMM</name>
<feature type="domain" description="DUF4351" evidence="1">
    <location>
        <begin position="92"/>
        <end position="145"/>
    </location>
</feature>
<evidence type="ECO:0000313" key="3">
    <source>
        <dbReference type="Proteomes" id="UP000295150"/>
    </source>
</evidence>
<sequence length="148" mass="17109">MHAQLEAHRTQGNDNARLVTKFSLMKRLYRRGFKHSEVLELLRLIDWMLALPPALEEEIEAQMARFEEEIQMSYVTSFERIAKKRGMQQGMQQGMQSGRAELLLKLLALKFGKLPREVESMVNQASSEELELWAERVLTAGTLDEIFA</sequence>